<organism evidence="3 4">
    <name type="scientific">Lithospermum erythrorhizon</name>
    <name type="common">Purple gromwell</name>
    <name type="synonym">Lithospermum officinale var. erythrorhizon</name>
    <dbReference type="NCBI Taxonomy" id="34254"/>
    <lineage>
        <taxon>Eukaryota</taxon>
        <taxon>Viridiplantae</taxon>
        <taxon>Streptophyta</taxon>
        <taxon>Embryophyta</taxon>
        <taxon>Tracheophyta</taxon>
        <taxon>Spermatophyta</taxon>
        <taxon>Magnoliopsida</taxon>
        <taxon>eudicotyledons</taxon>
        <taxon>Gunneridae</taxon>
        <taxon>Pentapetalae</taxon>
        <taxon>asterids</taxon>
        <taxon>lamiids</taxon>
        <taxon>Boraginales</taxon>
        <taxon>Boraginaceae</taxon>
        <taxon>Boraginoideae</taxon>
        <taxon>Lithospermeae</taxon>
        <taxon>Lithospermum</taxon>
    </lineage>
</organism>
<keyword evidence="3" id="KW-0812">Transmembrane</keyword>
<protein>
    <submittedName>
        <fullName evidence="3">Transmembrane signal receptor</fullName>
    </submittedName>
</protein>
<feature type="compositionally biased region" description="Polar residues" evidence="1">
    <location>
        <begin position="1"/>
        <end position="22"/>
    </location>
</feature>
<keyword evidence="4" id="KW-1185">Reference proteome</keyword>
<accession>A0AAV3RP14</accession>
<evidence type="ECO:0000313" key="3">
    <source>
        <dbReference type="EMBL" id="GAA0176052.1"/>
    </source>
</evidence>
<proteinExistence type="predicted"/>
<sequence>MFSGGITSSWEEATTPEPTFSFASDGEVSAESSPASGFSVPGVSSSEGVEVVRSWVKENGSSFHLFRLTDYVTNIVLHVNPCPASPVSSRKSGTPYPISYTVNCNRFSSGHRNFLAAITAGGEPKSYKEVVVDPKWRKAMQCEIRALEDNGTWSMVPFPPSKTLLGTQWVFKIKYNSDGNIERYKARLVLFGNHQVEGIDYTNTFSQVAKMVTVRIFLAVAVAKR</sequence>
<keyword evidence="3" id="KW-0675">Receptor</keyword>
<feature type="domain" description="Reverse transcriptase Ty1/copia-type" evidence="2">
    <location>
        <begin position="150"/>
        <end position="223"/>
    </location>
</feature>
<reference evidence="3 4" key="1">
    <citation type="submission" date="2024-01" db="EMBL/GenBank/DDBJ databases">
        <title>The complete chloroplast genome sequence of Lithospermum erythrorhizon: insights into the phylogenetic relationship among Boraginaceae species and the maternal lineages of purple gromwells.</title>
        <authorList>
            <person name="Okada T."/>
            <person name="Watanabe K."/>
        </authorList>
    </citation>
    <scope>NUCLEOTIDE SEQUENCE [LARGE SCALE GENOMIC DNA]</scope>
</reference>
<evidence type="ECO:0000313" key="4">
    <source>
        <dbReference type="Proteomes" id="UP001454036"/>
    </source>
</evidence>
<comment type="caution">
    <text evidence="3">The sequence shown here is derived from an EMBL/GenBank/DDBJ whole genome shotgun (WGS) entry which is preliminary data.</text>
</comment>
<dbReference type="Pfam" id="PF07727">
    <property type="entry name" value="RVT_2"/>
    <property type="match status" value="1"/>
</dbReference>
<gene>
    <name evidence="3" type="ORF">LIER_29114</name>
</gene>
<keyword evidence="3" id="KW-0472">Membrane</keyword>
<evidence type="ECO:0000256" key="1">
    <source>
        <dbReference type="SAM" id="MobiDB-lite"/>
    </source>
</evidence>
<dbReference type="AlphaFoldDB" id="A0AAV3RP14"/>
<dbReference type="Proteomes" id="UP001454036">
    <property type="component" value="Unassembled WGS sequence"/>
</dbReference>
<dbReference type="EMBL" id="BAABME010009915">
    <property type="protein sequence ID" value="GAA0176052.1"/>
    <property type="molecule type" value="Genomic_DNA"/>
</dbReference>
<evidence type="ECO:0000259" key="2">
    <source>
        <dbReference type="Pfam" id="PF07727"/>
    </source>
</evidence>
<dbReference type="InterPro" id="IPR013103">
    <property type="entry name" value="RVT_2"/>
</dbReference>
<feature type="region of interest" description="Disordered" evidence="1">
    <location>
        <begin position="1"/>
        <end position="28"/>
    </location>
</feature>
<name>A0AAV3RP14_LITER</name>